<gene>
    <name evidence="2" type="ORF">MILUP08_43238</name>
</gene>
<dbReference type="OrthoDB" id="3629853at2"/>
<organism evidence="2 3">
    <name type="scientific">Micromonospora lupini str. Lupac 08</name>
    <dbReference type="NCBI Taxonomy" id="1150864"/>
    <lineage>
        <taxon>Bacteria</taxon>
        <taxon>Bacillati</taxon>
        <taxon>Actinomycetota</taxon>
        <taxon>Actinomycetes</taxon>
        <taxon>Micromonosporales</taxon>
        <taxon>Micromonosporaceae</taxon>
        <taxon>Micromonospora</taxon>
    </lineage>
</organism>
<name>I0L3D3_9ACTN</name>
<keyword evidence="1" id="KW-1133">Transmembrane helix</keyword>
<comment type="caution">
    <text evidence="2">The sequence shown here is derived from an EMBL/GenBank/DDBJ whole genome shotgun (WGS) entry which is preliminary data.</text>
</comment>
<feature type="transmembrane region" description="Helical" evidence="1">
    <location>
        <begin position="32"/>
        <end position="52"/>
    </location>
</feature>
<accession>I0L3D3</accession>
<dbReference type="AlphaFoldDB" id="I0L3D3"/>
<dbReference type="eggNOG" id="ENOG50322EW">
    <property type="taxonomic scope" value="Bacteria"/>
</dbReference>
<keyword evidence="3" id="KW-1185">Reference proteome</keyword>
<dbReference type="Proteomes" id="UP000003448">
    <property type="component" value="Unassembled WGS sequence"/>
</dbReference>
<keyword evidence="1" id="KW-0472">Membrane</keyword>
<protein>
    <submittedName>
        <fullName evidence="2">Uncharacterized protein</fullName>
    </submittedName>
</protein>
<proteinExistence type="predicted"/>
<sequence length="167" mass="17822">MSRQVDQQSAAATLATIHEHQQRTRRAARVPWWVYATMFLLSAAACAVNDFVDLDGTKLLAAVVLVVLVIVAVITFAGRSAPLSRLRAVQRRQTFVPQAFGVVAVVGGLGGWLLSRYGNTIADNVAGAIGLSNYPNTVAGILLGAAFTALFALSQLLSETFQHRSGR</sequence>
<dbReference type="RefSeq" id="WP_007459613.1">
    <property type="nucleotide sequence ID" value="NZ_HF570108.1"/>
</dbReference>
<evidence type="ECO:0000313" key="2">
    <source>
        <dbReference type="EMBL" id="CCH18330.1"/>
    </source>
</evidence>
<evidence type="ECO:0000256" key="1">
    <source>
        <dbReference type="SAM" id="Phobius"/>
    </source>
</evidence>
<feature type="transmembrane region" description="Helical" evidence="1">
    <location>
        <begin position="99"/>
        <end position="118"/>
    </location>
</feature>
<dbReference type="STRING" id="1150864.MILUP08_43238"/>
<feature type="transmembrane region" description="Helical" evidence="1">
    <location>
        <begin position="138"/>
        <end position="157"/>
    </location>
</feature>
<reference evidence="3" key="1">
    <citation type="journal article" date="2012" name="J. Bacteriol.">
        <title>Genome Sequence of Micromonospora lupini Lupac 08, Isolated from Root Nodules of Lupinus angustifolius.</title>
        <authorList>
            <person name="Alonso-Vega P."/>
            <person name="Normand P."/>
            <person name="Bacigalupe R."/>
            <person name="Pujic P."/>
            <person name="Lajus A."/>
            <person name="Vallenet D."/>
            <person name="Carro L."/>
            <person name="Coll P."/>
            <person name="Trujillo M.E."/>
        </authorList>
    </citation>
    <scope>NUCLEOTIDE SEQUENCE [LARGE SCALE GENOMIC DNA]</scope>
    <source>
        <strain evidence="3">Lupac 08</strain>
    </source>
</reference>
<keyword evidence="1" id="KW-0812">Transmembrane</keyword>
<dbReference type="EMBL" id="CAIE01000026">
    <property type="protein sequence ID" value="CCH18330.1"/>
    <property type="molecule type" value="Genomic_DNA"/>
</dbReference>
<feature type="transmembrane region" description="Helical" evidence="1">
    <location>
        <begin position="58"/>
        <end position="78"/>
    </location>
</feature>
<evidence type="ECO:0000313" key="3">
    <source>
        <dbReference type="Proteomes" id="UP000003448"/>
    </source>
</evidence>